<feature type="domain" description="Serpin" evidence="2">
    <location>
        <begin position="12"/>
        <end position="393"/>
    </location>
</feature>
<organism evidence="3 4">
    <name type="scientific">Streptomyces fragilis</name>
    <dbReference type="NCBI Taxonomy" id="67301"/>
    <lineage>
        <taxon>Bacteria</taxon>
        <taxon>Bacillati</taxon>
        <taxon>Actinomycetota</taxon>
        <taxon>Actinomycetes</taxon>
        <taxon>Kitasatosporales</taxon>
        <taxon>Streptomycetaceae</taxon>
        <taxon>Streptomyces</taxon>
    </lineage>
</organism>
<reference evidence="3 4" key="1">
    <citation type="submission" date="2024-06" db="EMBL/GenBank/DDBJ databases">
        <title>The Natural Products Discovery Center: Release of the First 8490 Sequenced Strains for Exploring Actinobacteria Biosynthetic Diversity.</title>
        <authorList>
            <person name="Kalkreuter E."/>
            <person name="Kautsar S.A."/>
            <person name="Yang D."/>
            <person name="Bader C.D."/>
            <person name="Teijaro C.N."/>
            <person name="Fluegel L."/>
            <person name="Davis C.M."/>
            <person name="Simpson J.R."/>
            <person name="Lauterbach L."/>
            <person name="Steele A.D."/>
            <person name="Gui C."/>
            <person name="Meng S."/>
            <person name="Li G."/>
            <person name="Viehrig K."/>
            <person name="Ye F."/>
            <person name="Su P."/>
            <person name="Kiefer A.F."/>
            <person name="Nichols A."/>
            <person name="Cepeda A.J."/>
            <person name="Yan W."/>
            <person name="Fan B."/>
            <person name="Jiang Y."/>
            <person name="Adhikari A."/>
            <person name="Zheng C.-J."/>
            <person name="Schuster L."/>
            <person name="Cowan T.M."/>
            <person name="Smanski M.J."/>
            <person name="Chevrette M.G."/>
            <person name="De Carvalho L.P.S."/>
            <person name="Shen B."/>
        </authorList>
    </citation>
    <scope>NUCLEOTIDE SEQUENCE [LARGE SCALE GENOMIC DNA]</scope>
    <source>
        <strain evidence="3 4">NPDC038104</strain>
    </source>
</reference>
<sequence>MRIDGRTVRAVNRLTARWAGEASADRAGTAFSAVGVWPLLAFLADGAGGRAREELAGAVGLDAGEAAGAARELLAALEAEPALRLALGLWTRRTLEIRSAWLDRLAPGTHGVLTGDPRADSAALDAWAAGRTGGEIGRVPVPVHEDTEMVLATALTVATEWHRPFLPAGDLVPGSGPWRDRAFPALYRSGAVPDRLDLADTPHGAVTGLTVMGRAGVDVRLLLGEEPARPGRMLGCGLDVLERRRPVVRGGELPFGEPGPGIEVRRALRTWAAPPTLEVTTVPFAVTGDHDLTRHPRLFGLTAFLDAGQGHLPGVSGQPLALGAAAQTATAAFGEHGFRASAVTAFAMAAGGAAPSTRYRVTEVRVRFDRPFGFLAVHRRSGLVLAAGWVSEPAG</sequence>
<dbReference type="InterPro" id="IPR042178">
    <property type="entry name" value="Serpin_sf_1"/>
</dbReference>
<dbReference type="Proteomes" id="UP001550850">
    <property type="component" value="Unassembled WGS sequence"/>
</dbReference>
<dbReference type="SMART" id="SM00093">
    <property type="entry name" value="SERPIN"/>
    <property type="match status" value="1"/>
</dbReference>
<protein>
    <submittedName>
        <fullName evidence="3">Serpin family protein</fullName>
    </submittedName>
</protein>
<gene>
    <name evidence="3" type="ORF">AB0E65_20350</name>
</gene>
<comment type="caution">
    <text evidence="3">The sequence shown here is derived from an EMBL/GenBank/DDBJ whole genome shotgun (WGS) entry which is preliminary data.</text>
</comment>
<accession>A0ABV2YLW6</accession>
<dbReference type="InterPro" id="IPR036186">
    <property type="entry name" value="Serpin_sf"/>
</dbReference>
<dbReference type="Pfam" id="PF00079">
    <property type="entry name" value="Serpin"/>
    <property type="match status" value="2"/>
</dbReference>
<evidence type="ECO:0000256" key="1">
    <source>
        <dbReference type="RuleBase" id="RU000411"/>
    </source>
</evidence>
<dbReference type="SUPFAM" id="SSF56574">
    <property type="entry name" value="Serpins"/>
    <property type="match status" value="2"/>
</dbReference>
<dbReference type="EMBL" id="JBEZUR010000035">
    <property type="protein sequence ID" value="MEU3556539.1"/>
    <property type="molecule type" value="Genomic_DNA"/>
</dbReference>
<dbReference type="PANTHER" id="PTHR11461">
    <property type="entry name" value="SERINE PROTEASE INHIBITOR, SERPIN"/>
    <property type="match status" value="1"/>
</dbReference>
<dbReference type="Gene3D" id="3.30.497.10">
    <property type="entry name" value="Antithrombin, subunit I, domain 2"/>
    <property type="match status" value="2"/>
</dbReference>
<keyword evidence="4" id="KW-1185">Reference proteome</keyword>
<evidence type="ECO:0000313" key="3">
    <source>
        <dbReference type="EMBL" id="MEU3556539.1"/>
    </source>
</evidence>
<dbReference type="PANTHER" id="PTHR11461:SF211">
    <property type="entry name" value="GH10112P-RELATED"/>
    <property type="match status" value="1"/>
</dbReference>
<comment type="similarity">
    <text evidence="1">Belongs to the serpin family.</text>
</comment>
<dbReference type="InterPro" id="IPR000215">
    <property type="entry name" value="Serpin_fam"/>
</dbReference>
<evidence type="ECO:0000313" key="4">
    <source>
        <dbReference type="Proteomes" id="UP001550850"/>
    </source>
</evidence>
<dbReference type="InterPro" id="IPR023796">
    <property type="entry name" value="Serpin_dom"/>
</dbReference>
<name>A0ABV2YLW6_9ACTN</name>
<evidence type="ECO:0000259" key="2">
    <source>
        <dbReference type="SMART" id="SM00093"/>
    </source>
</evidence>
<proteinExistence type="inferred from homology"/>
<dbReference type="RefSeq" id="WP_108956898.1">
    <property type="nucleotide sequence ID" value="NZ_BEVZ01000009.1"/>
</dbReference>